<gene>
    <name evidence="2" type="ORF">Q31a_23620</name>
</gene>
<sequence>MTNESALRVATNNRGTRADCHGSNQPAADRSLGALWLWCDSAYESWVGSKTPVILARAP</sequence>
<keyword evidence="3" id="KW-1185">Reference proteome</keyword>
<feature type="compositionally biased region" description="Polar residues" evidence="1">
    <location>
        <begin position="1"/>
        <end position="15"/>
    </location>
</feature>
<evidence type="ECO:0000313" key="2">
    <source>
        <dbReference type="EMBL" id="QDV24049.1"/>
    </source>
</evidence>
<dbReference type="KEGG" id="ahel:Q31a_23620"/>
<dbReference type="EMBL" id="CP036298">
    <property type="protein sequence ID" value="QDV24049.1"/>
    <property type="molecule type" value="Genomic_DNA"/>
</dbReference>
<proteinExistence type="predicted"/>
<accession>A0A518G651</accession>
<dbReference type="Proteomes" id="UP000318017">
    <property type="component" value="Chromosome"/>
</dbReference>
<feature type="region of interest" description="Disordered" evidence="1">
    <location>
        <begin position="1"/>
        <end position="24"/>
    </location>
</feature>
<reference evidence="2 3" key="1">
    <citation type="submission" date="2019-02" db="EMBL/GenBank/DDBJ databases">
        <title>Deep-cultivation of Planctomycetes and their phenomic and genomic characterization uncovers novel biology.</title>
        <authorList>
            <person name="Wiegand S."/>
            <person name="Jogler M."/>
            <person name="Boedeker C."/>
            <person name="Pinto D."/>
            <person name="Vollmers J."/>
            <person name="Rivas-Marin E."/>
            <person name="Kohn T."/>
            <person name="Peeters S.H."/>
            <person name="Heuer A."/>
            <person name="Rast P."/>
            <person name="Oberbeckmann S."/>
            <person name="Bunk B."/>
            <person name="Jeske O."/>
            <person name="Meyerdierks A."/>
            <person name="Storesund J.E."/>
            <person name="Kallscheuer N."/>
            <person name="Luecker S."/>
            <person name="Lage O.M."/>
            <person name="Pohl T."/>
            <person name="Merkel B.J."/>
            <person name="Hornburger P."/>
            <person name="Mueller R.-W."/>
            <person name="Bruemmer F."/>
            <person name="Labrenz M."/>
            <person name="Spormann A.M."/>
            <person name="Op den Camp H."/>
            <person name="Overmann J."/>
            <person name="Amann R."/>
            <person name="Jetten M.S.M."/>
            <person name="Mascher T."/>
            <person name="Medema M.H."/>
            <person name="Devos D.P."/>
            <person name="Kaster A.-K."/>
            <person name="Ovreas L."/>
            <person name="Rohde M."/>
            <person name="Galperin M.Y."/>
            <person name="Jogler C."/>
        </authorList>
    </citation>
    <scope>NUCLEOTIDE SEQUENCE [LARGE SCALE GENOMIC DNA]</scope>
    <source>
        <strain evidence="2 3">Q31a</strain>
    </source>
</reference>
<organism evidence="2 3">
    <name type="scientific">Aureliella helgolandensis</name>
    <dbReference type="NCBI Taxonomy" id="2527968"/>
    <lineage>
        <taxon>Bacteria</taxon>
        <taxon>Pseudomonadati</taxon>
        <taxon>Planctomycetota</taxon>
        <taxon>Planctomycetia</taxon>
        <taxon>Pirellulales</taxon>
        <taxon>Pirellulaceae</taxon>
        <taxon>Aureliella</taxon>
    </lineage>
</organism>
<evidence type="ECO:0000256" key="1">
    <source>
        <dbReference type="SAM" id="MobiDB-lite"/>
    </source>
</evidence>
<protein>
    <submittedName>
        <fullName evidence="2">Uncharacterized protein</fullName>
    </submittedName>
</protein>
<evidence type="ECO:0000313" key="3">
    <source>
        <dbReference type="Proteomes" id="UP000318017"/>
    </source>
</evidence>
<name>A0A518G651_9BACT</name>
<dbReference type="AlphaFoldDB" id="A0A518G651"/>